<organism evidence="2 3">
    <name type="scientific">Fusarium albosuccineum</name>
    <dbReference type="NCBI Taxonomy" id="1237068"/>
    <lineage>
        <taxon>Eukaryota</taxon>
        <taxon>Fungi</taxon>
        <taxon>Dikarya</taxon>
        <taxon>Ascomycota</taxon>
        <taxon>Pezizomycotina</taxon>
        <taxon>Sordariomycetes</taxon>
        <taxon>Hypocreomycetidae</taxon>
        <taxon>Hypocreales</taxon>
        <taxon>Nectriaceae</taxon>
        <taxon>Fusarium</taxon>
        <taxon>Fusarium decemcellulare species complex</taxon>
    </lineage>
</organism>
<dbReference type="Proteomes" id="UP000554235">
    <property type="component" value="Unassembled WGS sequence"/>
</dbReference>
<comment type="similarity">
    <text evidence="1">Belongs to the RutC family.</text>
</comment>
<reference evidence="2 3" key="1">
    <citation type="submission" date="2020-01" db="EMBL/GenBank/DDBJ databases">
        <title>Identification and distribution of gene clusters putatively required for synthesis of sphingolipid metabolism inhibitors in phylogenetically diverse species of the filamentous fungus Fusarium.</title>
        <authorList>
            <person name="Kim H.-S."/>
            <person name="Busman M."/>
            <person name="Brown D.W."/>
            <person name="Divon H."/>
            <person name="Uhlig S."/>
            <person name="Proctor R.H."/>
        </authorList>
    </citation>
    <scope>NUCLEOTIDE SEQUENCE [LARGE SCALE GENOMIC DNA]</scope>
    <source>
        <strain evidence="2 3">NRRL 20459</strain>
    </source>
</reference>
<dbReference type="GO" id="GO:0005739">
    <property type="term" value="C:mitochondrion"/>
    <property type="evidence" value="ECO:0007669"/>
    <property type="project" value="TreeGrafter"/>
</dbReference>
<dbReference type="GO" id="GO:0005829">
    <property type="term" value="C:cytosol"/>
    <property type="evidence" value="ECO:0007669"/>
    <property type="project" value="TreeGrafter"/>
</dbReference>
<dbReference type="InterPro" id="IPR035959">
    <property type="entry name" value="RutC-like_sf"/>
</dbReference>
<dbReference type="EMBL" id="JAADYS010002461">
    <property type="protein sequence ID" value="KAF4458415.1"/>
    <property type="molecule type" value="Genomic_DNA"/>
</dbReference>
<dbReference type="GO" id="GO:0019239">
    <property type="term" value="F:deaminase activity"/>
    <property type="evidence" value="ECO:0007669"/>
    <property type="project" value="TreeGrafter"/>
</dbReference>
<dbReference type="SUPFAM" id="SSF55298">
    <property type="entry name" value="YjgF-like"/>
    <property type="match status" value="1"/>
</dbReference>
<protein>
    <submittedName>
        <fullName evidence="2">Endoribonuclease l-PSP domain-containing</fullName>
    </submittedName>
</protein>
<keyword evidence="3" id="KW-1185">Reference proteome</keyword>
<dbReference type="OrthoDB" id="309640at2759"/>
<evidence type="ECO:0000313" key="3">
    <source>
        <dbReference type="Proteomes" id="UP000554235"/>
    </source>
</evidence>
<dbReference type="PANTHER" id="PTHR11803:SF58">
    <property type="entry name" value="PROTEIN HMF1-RELATED"/>
    <property type="match status" value="1"/>
</dbReference>
<evidence type="ECO:0000313" key="2">
    <source>
        <dbReference type="EMBL" id="KAF4458415.1"/>
    </source>
</evidence>
<dbReference type="InterPro" id="IPR006175">
    <property type="entry name" value="YjgF/YER057c/UK114"/>
</dbReference>
<dbReference type="PANTHER" id="PTHR11803">
    <property type="entry name" value="2-IMINOBUTANOATE/2-IMINOPROPANOATE DEAMINASE RIDA"/>
    <property type="match status" value="1"/>
</dbReference>
<dbReference type="FunFam" id="3.30.1330.40:FF:000001">
    <property type="entry name" value="L-PSP family endoribonuclease"/>
    <property type="match status" value="1"/>
</dbReference>
<evidence type="ECO:0000256" key="1">
    <source>
        <dbReference type="ARBA" id="ARBA00010552"/>
    </source>
</evidence>
<proteinExistence type="inferred from homology"/>
<name>A0A8H4P443_9HYPO</name>
<comment type="caution">
    <text evidence="2">The sequence shown here is derived from an EMBL/GenBank/DDBJ whole genome shotgun (WGS) entry which is preliminary data.</text>
</comment>
<dbReference type="CDD" id="cd00448">
    <property type="entry name" value="YjgF_YER057c_UK114_family"/>
    <property type="match status" value="1"/>
</dbReference>
<dbReference type="Gene3D" id="3.30.1330.40">
    <property type="entry name" value="RutC-like"/>
    <property type="match status" value="1"/>
</dbReference>
<gene>
    <name evidence="2" type="ORF">FALBO_14852</name>
</gene>
<sequence>MASARHRSPIDSIGKRRHHIQVTDNALESEGLSTSNQTSINTTRQLIMKPICPDRAPRTIGPYVHAVVHDNLVFTTACIPLDPATMQIVGGTPEDQFRRIFENLKIILEESGTGFDRIIKQNVYLTNFDHFEAFNTVSAEYLGEHKPARATMRVVELPKQAPMGLDVVAALA</sequence>
<dbReference type="InterPro" id="IPR006056">
    <property type="entry name" value="RidA"/>
</dbReference>
<accession>A0A8H4P443</accession>
<dbReference type="AlphaFoldDB" id="A0A8H4P443"/>
<dbReference type="NCBIfam" id="TIGR00004">
    <property type="entry name" value="Rid family detoxifying hydrolase"/>
    <property type="match status" value="1"/>
</dbReference>
<dbReference type="Pfam" id="PF01042">
    <property type="entry name" value="Ribonuc_L-PSP"/>
    <property type="match status" value="1"/>
</dbReference>